<dbReference type="Proteomes" id="UP001501319">
    <property type="component" value="Unassembled WGS sequence"/>
</dbReference>
<proteinExistence type="predicted"/>
<comment type="caution">
    <text evidence="1">The sequence shown here is derived from an EMBL/GenBank/DDBJ whole genome shotgun (WGS) entry which is preliminary data.</text>
</comment>
<dbReference type="EMBL" id="BAAANE010000004">
    <property type="protein sequence ID" value="GAA1633360.1"/>
    <property type="molecule type" value="Genomic_DNA"/>
</dbReference>
<keyword evidence="2" id="KW-1185">Reference proteome</keyword>
<sequence length="168" mass="19227">MADEAVTTLRAELGNFERAEVAFALLETFLEVASPRLGTTVLDPVDLRLPDGMTEDRAVVQQLIDEIEREPPSPRKFRAPVERAYDVMDEQARWDFTRLAYCSNLATVWSPGSRTTYFEVSNQAKATYWLPDSLKALYFEAIAAKGWAIPEDWLAAVPKRPKSRWRRF</sequence>
<organism evidence="1 2">
    <name type="scientific">Kribbella alba</name>
    <dbReference type="NCBI Taxonomy" id="190197"/>
    <lineage>
        <taxon>Bacteria</taxon>
        <taxon>Bacillati</taxon>
        <taxon>Actinomycetota</taxon>
        <taxon>Actinomycetes</taxon>
        <taxon>Propionibacteriales</taxon>
        <taxon>Kribbellaceae</taxon>
        <taxon>Kribbella</taxon>
    </lineage>
</organism>
<accession>A0ABN2F777</accession>
<name>A0ABN2F777_9ACTN</name>
<dbReference type="RefSeq" id="WP_344110975.1">
    <property type="nucleotide sequence ID" value="NZ_BAAANE010000004.1"/>
</dbReference>
<evidence type="ECO:0000313" key="2">
    <source>
        <dbReference type="Proteomes" id="UP001501319"/>
    </source>
</evidence>
<protein>
    <submittedName>
        <fullName evidence="1">Uncharacterized protein</fullName>
    </submittedName>
</protein>
<gene>
    <name evidence="1" type="ORF">GCM10009744_22330</name>
</gene>
<evidence type="ECO:0000313" key="1">
    <source>
        <dbReference type="EMBL" id="GAA1633360.1"/>
    </source>
</evidence>
<reference evidence="2" key="1">
    <citation type="journal article" date="2019" name="Int. J. Syst. Evol. Microbiol.">
        <title>The Global Catalogue of Microorganisms (GCM) 10K type strain sequencing project: providing services to taxonomists for standard genome sequencing and annotation.</title>
        <authorList>
            <consortium name="The Broad Institute Genomics Platform"/>
            <consortium name="The Broad Institute Genome Sequencing Center for Infectious Disease"/>
            <person name="Wu L."/>
            <person name="Ma J."/>
        </authorList>
    </citation>
    <scope>NUCLEOTIDE SEQUENCE [LARGE SCALE GENOMIC DNA]</scope>
    <source>
        <strain evidence="2">JCM 14306</strain>
    </source>
</reference>